<comment type="caution">
    <text evidence="1">The sequence shown here is derived from an EMBL/GenBank/DDBJ whole genome shotgun (WGS) entry which is preliminary data.</text>
</comment>
<proteinExistence type="predicted"/>
<dbReference type="PANTHER" id="PTHR15396">
    <property type="entry name" value="RIBONUCLEASE P PROTEIN SUBUNIT P40"/>
    <property type="match status" value="1"/>
</dbReference>
<accession>A0ABD1E8Y6</accession>
<dbReference type="InterPro" id="IPR013893">
    <property type="entry name" value="RNase_P_Rpp40"/>
</dbReference>
<name>A0ABD1E8Y6_HYPHA</name>
<protein>
    <submittedName>
        <fullName evidence="1">Uncharacterized protein</fullName>
    </submittedName>
</protein>
<dbReference type="PANTHER" id="PTHR15396:SF1">
    <property type="entry name" value="RIBONUCLEASE P PROTEIN SUBUNIT P40"/>
    <property type="match status" value="1"/>
</dbReference>
<evidence type="ECO:0000313" key="2">
    <source>
        <dbReference type="Proteomes" id="UP001566132"/>
    </source>
</evidence>
<dbReference type="EMBL" id="JBDJPC010000009">
    <property type="protein sequence ID" value="KAL1491122.1"/>
    <property type="molecule type" value="Genomic_DNA"/>
</dbReference>
<sequence length="343" mass="39788">MQNPEVWSFHEPPPTFKTEKFLDTQPTIRHVEQFHFNHLVSVVIPDCLKTPEQLQNVLSIDCEYYKVDQLKFCEIASVEFIENFIRKGKLSLLSINTRIDCDNCYAITPHGKLILSLTKDTYQALGLEGKVSHFTHRNRDRFIINVDLKDGKFSKQKLQKALKRLPEVAVIVSWEPPDNTICPSSIAKYFHQLDYEVRVCEPSFRSHVVYSVKTPILETEPDLEAFTEWMGMACLDGDFSGNMDNYVNSYEPPEGSITLGQVRVLVWRGFYQPNQVLRLLHTLRNMNEMWCAVYVQGFSDAPVIDREEEQGFFTNGDNGNVIIMKNKDFWLCKHRCSAKRYKS</sequence>
<dbReference type="AlphaFoldDB" id="A0ABD1E8Y6"/>
<reference evidence="1 2" key="1">
    <citation type="submission" date="2024-05" db="EMBL/GenBank/DDBJ databases">
        <title>Genetic variation in Jamaican populations of the coffee berry borer (Hypothenemus hampei).</title>
        <authorList>
            <person name="Errbii M."/>
            <person name="Myrie A."/>
        </authorList>
    </citation>
    <scope>NUCLEOTIDE SEQUENCE [LARGE SCALE GENOMIC DNA]</scope>
    <source>
        <strain evidence="1">JA-Hopewell-2020-01-JO</strain>
        <tissue evidence="1">Whole body</tissue>
    </source>
</reference>
<gene>
    <name evidence="1" type="ORF">ABEB36_011765</name>
</gene>
<dbReference type="Proteomes" id="UP001566132">
    <property type="component" value="Unassembled WGS sequence"/>
</dbReference>
<organism evidence="1 2">
    <name type="scientific">Hypothenemus hampei</name>
    <name type="common">Coffee berry borer</name>
    <dbReference type="NCBI Taxonomy" id="57062"/>
    <lineage>
        <taxon>Eukaryota</taxon>
        <taxon>Metazoa</taxon>
        <taxon>Ecdysozoa</taxon>
        <taxon>Arthropoda</taxon>
        <taxon>Hexapoda</taxon>
        <taxon>Insecta</taxon>
        <taxon>Pterygota</taxon>
        <taxon>Neoptera</taxon>
        <taxon>Endopterygota</taxon>
        <taxon>Coleoptera</taxon>
        <taxon>Polyphaga</taxon>
        <taxon>Cucujiformia</taxon>
        <taxon>Curculionidae</taxon>
        <taxon>Scolytinae</taxon>
        <taxon>Hypothenemus</taxon>
    </lineage>
</organism>
<dbReference type="Pfam" id="PF08584">
    <property type="entry name" value="Ribonuc_P_40"/>
    <property type="match status" value="1"/>
</dbReference>
<keyword evidence="2" id="KW-1185">Reference proteome</keyword>
<evidence type="ECO:0000313" key="1">
    <source>
        <dbReference type="EMBL" id="KAL1491122.1"/>
    </source>
</evidence>